<dbReference type="InterPro" id="IPR009000">
    <property type="entry name" value="Transl_B-barrel_sf"/>
</dbReference>
<keyword evidence="4 8" id="KW-0694">RNA-binding</keyword>
<keyword evidence="5 8" id="KW-0689">Ribosomal protein</keyword>
<dbReference type="GO" id="GO:0009507">
    <property type="term" value="C:chloroplast"/>
    <property type="evidence" value="ECO:0007669"/>
    <property type="project" value="UniProtKB-SubCell"/>
</dbReference>
<keyword evidence="10" id="KW-0150">Chloroplast</keyword>
<dbReference type="PANTHER" id="PTHR11229">
    <property type="entry name" value="50S RIBOSOMAL PROTEIN L3"/>
    <property type="match status" value="1"/>
</dbReference>
<evidence type="ECO:0000256" key="8">
    <source>
        <dbReference type="HAMAP-Rule" id="MF_01325"/>
    </source>
</evidence>
<dbReference type="GO" id="GO:0022625">
    <property type="term" value="C:cytosolic large ribosomal subunit"/>
    <property type="evidence" value="ECO:0007669"/>
    <property type="project" value="TreeGrafter"/>
</dbReference>
<comment type="function">
    <text evidence="8">One of the primary rRNA binding proteins, it binds directly near the 3'-end of the 23S rRNA, where it nucleates assembly of the 50S subunit.</text>
</comment>
<dbReference type="AlphaFoldDB" id="A0A6M3WW79"/>
<proteinExistence type="inferred from homology"/>
<evidence type="ECO:0000256" key="6">
    <source>
        <dbReference type="ARBA" id="ARBA00023274"/>
    </source>
</evidence>
<comment type="subcellular location">
    <subcellularLocation>
        <location evidence="8">Plastid</location>
        <location evidence="8">Chloroplast</location>
    </subcellularLocation>
</comment>
<dbReference type="GO" id="GO:0019843">
    <property type="term" value="F:rRNA binding"/>
    <property type="evidence" value="ECO:0007669"/>
    <property type="project" value="UniProtKB-UniRule"/>
</dbReference>
<accession>A0A6M3WW79</accession>
<evidence type="ECO:0000256" key="5">
    <source>
        <dbReference type="ARBA" id="ARBA00022980"/>
    </source>
</evidence>
<feature type="region of interest" description="Disordered" evidence="9">
    <location>
        <begin position="127"/>
        <end position="153"/>
    </location>
</feature>
<dbReference type="EMBL" id="MT117918">
    <property type="protein sequence ID" value="QJH88406.1"/>
    <property type="molecule type" value="Genomic_DNA"/>
</dbReference>
<name>A0A6M3WW79_9FLOR</name>
<dbReference type="Gene3D" id="2.40.30.10">
    <property type="entry name" value="Translation factors"/>
    <property type="match status" value="1"/>
</dbReference>
<keyword evidence="10" id="KW-0934">Plastid</keyword>
<evidence type="ECO:0000256" key="7">
    <source>
        <dbReference type="ARBA" id="ARBA00035213"/>
    </source>
</evidence>
<comment type="subunit">
    <text evidence="2 8">Part of the 50S ribosomal subunit.</text>
</comment>
<geneLocation type="chloroplast" evidence="10"/>
<dbReference type="SUPFAM" id="SSF50447">
    <property type="entry name" value="Translation proteins"/>
    <property type="match status" value="1"/>
</dbReference>
<sequence>MSVFIMGTKIKMTQIFNKLNILIPCTIIKIKPSIITHIKSISTDGYNSIQIGSFPVKQKKLSKSCQGHLQKSTKFNLQKLKEYKVLNSNSFSLGKEFTIKNLLVGMKINVSCLSIGKGFAGYQKKHHFKRGPMSHGSKNHKQPGSIGAGTTPGRVLRGKKMAGRLGHTQITIKNLIIIAVNINQNIILVKGSIPGKSNNILTLRDSIISK</sequence>
<protein>
    <recommendedName>
        <fullName evidence="7 8">Large ribosomal subunit protein uL3c</fullName>
    </recommendedName>
</protein>
<dbReference type="GO" id="GO:0006412">
    <property type="term" value="P:translation"/>
    <property type="evidence" value="ECO:0007669"/>
    <property type="project" value="UniProtKB-UniRule"/>
</dbReference>
<dbReference type="FunFam" id="2.40.30.10:FF:000065">
    <property type="entry name" value="50S ribosomal protein L3, chloroplastic"/>
    <property type="match status" value="1"/>
</dbReference>
<evidence type="ECO:0000256" key="3">
    <source>
        <dbReference type="ARBA" id="ARBA00022730"/>
    </source>
</evidence>
<gene>
    <name evidence="8 10" type="primary">rpl3</name>
</gene>
<dbReference type="InterPro" id="IPR019927">
    <property type="entry name" value="Ribosomal_uL3_bac/org-type"/>
</dbReference>
<feature type="compositionally biased region" description="Basic residues" evidence="9">
    <location>
        <begin position="127"/>
        <end position="141"/>
    </location>
</feature>
<evidence type="ECO:0000256" key="1">
    <source>
        <dbReference type="ARBA" id="ARBA00006540"/>
    </source>
</evidence>
<organism evidence="10">
    <name type="scientific">Pterocladiophila hemisphaerica</name>
    <dbReference type="NCBI Taxonomy" id="2712948"/>
    <lineage>
        <taxon>Eukaryota</taxon>
        <taxon>Rhodophyta</taxon>
        <taxon>Florideophyceae</taxon>
        <taxon>Rhodymeniophycidae</taxon>
        <taxon>Gracilariales</taxon>
        <taxon>Pterocladiophilaceae</taxon>
        <taxon>Pterocladiophila</taxon>
    </lineage>
</organism>
<dbReference type="Pfam" id="PF00297">
    <property type="entry name" value="Ribosomal_L3"/>
    <property type="match status" value="1"/>
</dbReference>
<keyword evidence="3 8" id="KW-0699">rRNA-binding</keyword>
<evidence type="ECO:0000256" key="4">
    <source>
        <dbReference type="ARBA" id="ARBA00022884"/>
    </source>
</evidence>
<evidence type="ECO:0000256" key="9">
    <source>
        <dbReference type="SAM" id="MobiDB-lite"/>
    </source>
</evidence>
<dbReference type="NCBIfam" id="TIGR03625">
    <property type="entry name" value="L3_bact"/>
    <property type="match status" value="1"/>
</dbReference>
<reference evidence="10" key="1">
    <citation type="journal article" date="2020" name="J. Phycol.">
        <title>The Organelle Genomes in the Photosynthetic Red Algal Parasite Pterocladiophila hemisphaerica (Florideophyceae, Rhodophyta) Have Elevated Substitution Rates and Extreme Gene Loss in the Plastid Genome.</title>
        <authorList>
            <person name="Preuss M."/>
            <person name="Verbruggen H."/>
            <person name="Zuccarello G.C."/>
        </authorList>
    </citation>
    <scope>NUCLEOTIDE SEQUENCE</scope>
</reference>
<dbReference type="HAMAP" id="MF_01325_B">
    <property type="entry name" value="Ribosomal_uL3_B"/>
    <property type="match status" value="1"/>
</dbReference>
<evidence type="ECO:0000313" key="10">
    <source>
        <dbReference type="EMBL" id="QJH88406.1"/>
    </source>
</evidence>
<keyword evidence="6 8" id="KW-0687">Ribonucleoprotein</keyword>
<dbReference type="InterPro" id="IPR000597">
    <property type="entry name" value="Ribosomal_uL3"/>
</dbReference>
<evidence type="ECO:0000256" key="2">
    <source>
        <dbReference type="ARBA" id="ARBA00011838"/>
    </source>
</evidence>
<dbReference type="PANTHER" id="PTHR11229:SF16">
    <property type="entry name" value="LARGE RIBOSOMAL SUBUNIT PROTEIN UL3C"/>
    <property type="match status" value="1"/>
</dbReference>
<comment type="similarity">
    <text evidence="1 8">Belongs to the universal ribosomal protein uL3 family.</text>
</comment>
<dbReference type="Gene3D" id="3.30.160.810">
    <property type="match status" value="1"/>
</dbReference>
<dbReference type="GO" id="GO:0003735">
    <property type="term" value="F:structural constituent of ribosome"/>
    <property type="evidence" value="ECO:0007669"/>
    <property type="project" value="InterPro"/>
</dbReference>